<evidence type="ECO:0000256" key="2">
    <source>
        <dbReference type="ARBA" id="ARBA00022771"/>
    </source>
</evidence>
<dbReference type="Pfam" id="PF13639">
    <property type="entry name" value="zf-RING_2"/>
    <property type="match status" value="1"/>
</dbReference>
<dbReference type="InterPro" id="IPR001841">
    <property type="entry name" value="Znf_RING"/>
</dbReference>
<keyword evidence="1" id="KW-0479">Metal-binding</keyword>
<keyword evidence="6" id="KW-0732">Signal</keyword>
<evidence type="ECO:0000313" key="9">
    <source>
        <dbReference type="Proteomes" id="UP001620645"/>
    </source>
</evidence>
<dbReference type="AlphaFoldDB" id="A0ABD2I657"/>
<comment type="caution">
    <text evidence="8">The sequence shown here is derived from an EMBL/GenBank/DDBJ whole genome shotgun (WGS) entry which is preliminary data.</text>
</comment>
<dbReference type="InterPro" id="IPR051834">
    <property type="entry name" value="RING_finger_E3_ligase"/>
</dbReference>
<proteinExistence type="predicted"/>
<keyword evidence="3" id="KW-0862">Zinc</keyword>
<accession>A0ABD2I657</accession>
<keyword evidence="5" id="KW-0472">Membrane</keyword>
<dbReference type="GO" id="GO:0008270">
    <property type="term" value="F:zinc ion binding"/>
    <property type="evidence" value="ECO:0007669"/>
    <property type="project" value="UniProtKB-KW"/>
</dbReference>
<dbReference type="PANTHER" id="PTHR45931:SF3">
    <property type="entry name" value="RING ZINC FINGER-CONTAINING PROTEIN"/>
    <property type="match status" value="1"/>
</dbReference>
<evidence type="ECO:0000259" key="7">
    <source>
        <dbReference type="PROSITE" id="PS50089"/>
    </source>
</evidence>
<feature type="chain" id="PRO_5044757923" description="RING-type domain-containing protein" evidence="6">
    <location>
        <begin position="26"/>
        <end position="396"/>
    </location>
</feature>
<keyword evidence="9" id="KW-1185">Reference proteome</keyword>
<dbReference type="PROSITE" id="PS50089">
    <property type="entry name" value="ZF_RING_2"/>
    <property type="match status" value="1"/>
</dbReference>
<feature type="domain" description="RING-type" evidence="7">
    <location>
        <begin position="326"/>
        <end position="367"/>
    </location>
</feature>
<keyword evidence="5" id="KW-0812">Transmembrane</keyword>
<keyword evidence="2 4" id="KW-0863">Zinc-finger</keyword>
<keyword evidence="5" id="KW-1133">Transmembrane helix</keyword>
<dbReference type="SUPFAM" id="SSF57850">
    <property type="entry name" value="RING/U-box"/>
    <property type="match status" value="1"/>
</dbReference>
<dbReference type="EMBL" id="JBICCN010000357">
    <property type="protein sequence ID" value="KAL3074532.1"/>
    <property type="molecule type" value="Genomic_DNA"/>
</dbReference>
<organism evidence="8 9">
    <name type="scientific">Heterodera schachtii</name>
    <name type="common">Sugarbeet cyst nematode worm</name>
    <name type="synonym">Tylenchus schachtii</name>
    <dbReference type="NCBI Taxonomy" id="97005"/>
    <lineage>
        <taxon>Eukaryota</taxon>
        <taxon>Metazoa</taxon>
        <taxon>Ecdysozoa</taxon>
        <taxon>Nematoda</taxon>
        <taxon>Chromadorea</taxon>
        <taxon>Rhabditida</taxon>
        <taxon>Tylenchina</taxon>
        <taxon>Tylenchomorpha</taxon>
        <taxon>Tylenchoidea</taxon>
        <taxon>Heteroderidae</taxon>
        <taxon>Heteroderinae</taxon>
        <taxon>Heterodera</taxon>
    </lineage>
</organism>
<evidence type="ECO:0000256" key="1">
    <source>
        <dbReference type="ARBA" id="ARBA00022723"/>
    </source>
</evidence>
<dbReference type="InterPro" id="IPR013083">
    <property type="entry name" value="Znf_RING/FYVE/PHD"/>
</dbReference>
<evidence type="ECO:0000256" key="4">
    <source>
        <dbReference type="PROSITE-ProRule" id="PRU00175"/>
    </source>
</evidence>
<evidence type="ECO:0000256" key="3">
    <source>
        <dbReference type="ARBA" id="ARBA00022833"/>
    </source>
</evidence>
<feature type="transmembrane region" description="Helical" evidence="5">
    <location>
        <begin position="258"/>
        <end position="276"/>
    </location>
</feature>
<dbReference type="Proteomes" id="UP001620645">
    <property type="component" value="Unassembled WGS sequence"/>
</dbReference>
<evidence type="ECO:0000256" key="5">
    <source>
        <dbReference type="SAM" id="Phobius"/>
    </source>
</evidence>
<dbReference type="SMART" id="SM00184">
    <property type="entry name" value="RING"/>
    <property type="match status" value="1"/>
</dbReference>
<gene>
    <name evidence="8" type="ORF">niasHS_015362</name>
</gene>
<name>A0ABD2I657_HETSC</name>
<dbReference type="Gene3D" id="3.30.40.10">
    <property type="entry name" value="Zinc/RING finger domain, C3HC4 (zinc finger)"/>
    <property type="match status" value="1"/>
</dbReference>
<feature type="signal peptide" evidence="6">
    <location>
        <begin position="1"/>
        <end position="25"/>
    </location>
</feature>
<evidence type="ECO:0000313" key="8">
    <source>
        <dbReference type="EMBL" id="KAL3074532.1"/>
    </source>
</evidence>
<dbReference type="PANTHER" id="PTHR45931">
    <property type="entry name" value="SI:CH211-59O9.10"/>
    <property type="match status" value="1"/>
</dbReference>
<evidence type="ECO:0000256" key="6">
    <source>
        <dbReference type="SAM" id="SignalP"/>
    </source>
</evidence>
<reference evidence="8 9" key="1">
    <citation type="submission" date="2024-10" db="EMBL/GenBank/DDBJ databases">
        <authorList>
            <person name="Kim D."/>
        </authorList>
    </citation>
    <scope>NUCLEOTIDE SEQUENCE [LARGE SCALE GENOMIC DNA]</scope>
    <source>
        <strain evidence="8">Taebaek</strain>
    </source>
</reference>
<sequence>MMAFKCHFVLSLLLFFCASSFLVYGGKNAPSASKSENSPTKNKSLAELMAEETLADRKGKTLADLLKFDKIDGEELDEFLKENVQLLEIAFDGDNPQNVQLGDHDQFETPSKLEKKKGTIGEKMKKKLKGIFALKKNDPVMAQIMENLYSFIKKIIKGEKPQKVKDYLLFTVKIFALRERISLSENVPKNKSEKNHSKLFKMVLEESKEQKKGNSERRKTILTSLYDEVRSLEVPSGIEIKSEKKGKRKSRRKKRQEGLSGLIIGIFLLLLGAYLVKSWIFGGDSSTTTPTRNQEVRPPIVLKLGSLIIDNLPKHTIDEENRGGDCPICRAKFEVGDEFPELQCKHQIHTECFRQWLNEYNSCPACQNQKKKNIQIYNSKRDLSATIATWQMMPQN</sequence>
<protein>
    <recommendedName>
        <fullName evidence="7">RING-type domain-containing protein</fullName>
    </recommendedName>
</protein>